<dbReference type="AlphaFoldDB" id="A0A2T1C7T2"/>
<organism evidence="1 2">
    <name type="scientific">Merismopedia glauca CCAP 1448/3</name>
    <dbReference type="NCBI Taxonomy" id="1296344"/>
    <lineage>
        <taxon>Bacteria</taxon>
        <taxon>Bacillati</taxon>
        <taxon>Cyanobacteriota</taxon>
        <taxon>Cyanophyceae</taxon>
        <taxon>Synechococcales</taxon>
        <taxon>Merismopediaceae</taxon>
        <taxon>Merismopedia</taxon>
    </lineage>
</organism>
<protein>
    <recommendedName>
        <fullName evidence="3">CopG family transcriptional regulator</fullName>
    </recommendedName>
</protein>
<dbReference type="EMBL" id="PVWJ01000016">
    <property type="protein sequence ID" value="PSB04218.1"/>
    <property type="molecule type" value="Genomic_DNA"/>
</dbReference>
<dbReference type="OrthoDB" id="6658216at2"/>
<proteinExistence type="predicted"/>
<comment type="caution">
    <text evidence="1">The sequence shown here is derived from an EMBL/GenBank/DDBJ whole genome shotgun (WGS) entry which is preliminary data.</text>
</comment>
<evidence type="ECO:0000313" key="1">
    <source>
        <dbReference type="EMBL" id="PSB04218.1"/>
    </source>
</evidence>
<reference evidence="1 2" key="1">
    <citation type="submission" date="2018-02" db="EMBL/GenBank/DDBJ databases">
        <authorList>
            <person name="Cohen D.B."/>
            <person name="Kent A.D."/>
        </authorList>
    </citation>
    <scope>NUCLEOTIDE SEQUENCE [LARGE SCALE GENOMIC DNA]</scope>
    <source>
        <strain evidence="1 2">CCAP 1448/3</strain>
    </source>
</reference>
<dbReference type="RefSeq" id="WP_106287560.1">
    <property type="nucleotide sequence ID" value="NZ_CAWNTC010000212.1"/>
</dbReference>
<reference evidence="1 2" key="2">
    <citation type="submission" date="2018-03" db="EMBL/GenBank/DDBJ databases">
        <title>The ancient ancestry and fast evolution of plastids.</title>
        <authorList>
            <person name="Moore K.R."/>
            <person name="Magnabosco C."/>
            <person name="Momper L."/>
            <person name="Gold D.A."/>
            <person name="Bosak T."/>
            <person name="Fournier G.P."/>
        </authorList>
    </citation>
    <scope>NUCLEOTIDE SEQUENCE [LARGE SCALE GENOMIC DNA]</scope>
    <source>
        <strain evidence="1 2">CCAP 1448/3</strain>
    </source>
</reference>
<evidence type="ECO:0008006" key="3">
    <source>
        <dbReference type="Google" id="ProtNLM"/>
    </source>
</evidence>
<sequence length="97" mass="10891">MKVEKLRQRLDRNRPMTSVTIHMPEDVVEDLKRVAPLLGFSGYQPLIRAYVGQCLRVDLERLESETVTALVASLKRKGVSDALIDEALGEIVRTATI</sequence>
<gene>
    <name evidence="1" type="ORF">C7B64_05045</name>
</gene>
<accession>A0A2T1C7T2</accession>
<evidence type="ECO:0000313" key="2">
    <source>
        <dbReference type="Proteomes" id="UP000238762"/>
    </source>
</evidence>
<name>A0A2T1C7T2_9CYAN</name>
<keyword evidence="2" id="KW-1185">Reference proteome</keyword>
<dbReference type="Proteomes" id="UP000238762">
    <property type="component" value="Unassembled WGS sequence"/>
</dbReference>